<dbReference type="Gene3D" id="3.90.550.10">
    <property type="entry name" value="Spore Coat Polysaccharide Biosynthesis Protein SpsA, Chain A"/>
    <property type="match status" value="1"/>
</dbReference>
<dbReference type="OrthoDB" id="597270at2"/>
<protein>
    <submittedName>
        <fullName evidence="2">Glycosyltransferase involved in cell wall biosynthesis</fullName>
    </submittedName>
</protein>
<sequence>MKEPITFIIPSFNREQLISRAIDSVLKQTNSNWELLIIDDGSNDGTKDLINSYLTDSRITYVYQENKGVSVARNIGINLASNNYIIFLDSDDELYPFLLEELHKIDLRNYDLIFWELKKCIDNKYSLWKPKNLGPMYNDMVGTFLAGSVCYKKEVLISAGSFDSKITFGENYELGIRISAIQNLNLNYIALPLAQQNLNTNNRESNSLENRLNSILYQYKKHEINYRSNLKAKSEINYLIGFLLEESNMKSEALDRYKLSWFSNLFHIKALLKILYLKHLK</sequence>
<dbReference type="EMBL" id="RBLG01000003">
    <property type="protein sequence ID" value="RKS50579.1"/>
    <property type="molecule type" value="Genomic_DNA"/>
</dbReference>
<dbReference type="SUPFAM" id="SSF53448">
    <property type="entry name" value="Nucleotide-diphospho-sugar transferases"/>
    <property type="match status" value="1"/>
</dbReference>
<dbReference type="InterPro" id="IPR001173">
    <property type="entry name" value="Glyco_trans_2-like"/>
</dbReference>
<feature type="domain" description="Glycosyltransferase 2-like" evidence="1">
    <location>
        <begin position="7"/>
        <end position="138"/>
    </location>
</feature>
<keyword evidence="3" id="KW-1185">Reference proteome</keyword>
<dbReference type="Pfam" id="PF00535">
    <property type="entry name" value="Glycos_transf_2"/>
    <property type="match status" value="1"/>
</dbReference>
<keyword evidence="2" id="KW-0808">Transferase</keyword>
<evidence type="ECO:0000259" key="1">
    <source>
        <dbReference type="Pfam" id="PF00535"/>
    </source>
</evidence>
<dbReference type="Proteomes" id="UP000276282">
    <property type="component" value="Unassembled WGS sequence"/>
</dbReference>
<name>A0A495PPI5_9FLAO</name>
<accession>A0A495PPI5</accession>
<proteinExistence type="predicted"/>
<dbReference type="GO" id="GO:0016758">
    <property type="term" value="F:hexosyltransferase activity"/>
    <property type="evidence" value="ECO:0007669"/>
    <property type="project" value="UniProtKB-ARBA"/>
</dbReference>
<reference evidence="2 3" key="1">
    <citation type="submission" date="2018-10" db="EMBL/GenBank/DDBJ databases">
        <title>Genomic Encyclopedia of Archaeal and Bacterial Type Strains, Phase II (KMG-II): from individual species to whole genera.</title>
        <authorList>
            <person name="Goeker M."/>
        </authorList>
    </citation>
    <scope>NUCLEOTIDE SEQUENCE [LARGE SCALE GENOMIC DNA]</scope>
    <source>
        <strain evidence="2 3">DSM 19839</strain>
    </source>
</reference>
<dbReference type="PANTHER" id="PTHR22916:SF64">
    <property type="entry name" value="TRANSFERASE, PUTATIVE-RELATED"/>
    <property type="match status" value="1"/>
</dbReference>
<dbReference type="RefSeq" id="WP_121346182.1">
    <property type="nucleotide sequence ID" value="NZ_RBLG01000003.1"/>
</dbReference>
<dbReference type="CDD" id="cd00761">
    <property type="entry name" value="Glyco_tranf_GTA_type"/>
    <property type="match status" value="1"/>
</dbReference>
<dbReference type="PANTHER" id="PTHR22916">
    <property type="entry name" value="GLYCOSYLTRANSFERASE"/>
    <property type="match status" value="1"/>
</dbReference>
<gene>
    <name evidence="2" type="ORF">BC962_2350</name>
</gene>
<dbReference type="AlphaFoldDB" id="A0A495PPI5"/>
<evidence type="ECO:0000313" key="2">
    <source>
        <dbReference type="EMBL" id="RKS50579.1"/>
    </source>
</evidence>
<comment type="caution">
    <text evidence="2">The sequence shown here is derived from an EMBL/GenBank/DDBJ whole genome shotgun (WGS) entry which is preliminary data.</text>
</comment>
<organism evidence="2 3">
    <name type="scientific">Gillisia mitskevichiae</name>
    <dbReference type="NCBI Taxonomy" id="270921"/>
    <lineage>
        <taxon>Bacteria</taxon>
        <taxon>Pseudomonadati</taxon>
        <taxon>Bacteroidota</taxon>
        <taxon>Flavobacteriia</taxon>
        <taxon>Flavobacteriales</taxon>
        <taxon>Flavobacteriaceae</taxon>
        <taxon>Gillisia</taxon>
    </lineage>
</organism>
<dbReference type="InterPro" id="IPR029044">
    <property type="entry name" value="Nucleotide-diphossugar_trans"/>
</dbReference>
<evidence type="ECO:0000313" key="3">
    <source>
        <dbReference type="Proteomes" id="UP000276282"/>
    </source>
</evidence>